<gene>
    <name evidence="3" type="ORF">DEO72_LG2g5319</name>
</gene>
<dbReference type="Gene3D" id="1.10.530.10">
    <property type="match status" value="1"/>
</dbReference>
<dbReference type="EMBL" id="CP039346">
    <property type="protein sequence ID" value="QCD84961.1"/>
    <property type="molecule type" value="Genomic_DNA"/>
</dbReference>
<dbReference type="GO" id="GO:0006032">
    <property type="term" value="P:chitin catabolic process"/>
    <property type="evidence" value="ECO:0007669"/>
    <property type="project" value="InterPro"/>
</dbReference>
<dbReference type="Proteomes" id="UP000501690">
    <property type="component" value="Linkage Group LG2"/>
</dbReference>
<dbReference type="PANTHER" id="PTHR22595">
    <property type="entry name" value="CHITINASE-RELATED"/>
    <property type="match status" value="1"/>
</dbReference>
<dbReference type="GO" id="GO:0008061">
    <property type="term" value="F:chitin binding"/>
    <property type="evidence" value="ECO:0007669"/>
    <property type="project" value="UniProtKB-KW"/>
</dbReference>
<dbReference type="GO" id="GO:0004568">
    <property type="term" value="F:chitinase activity"/>
    <property type="evidence" value="ECO:0007669"/>
    <property type="project" value="InterPro"/>
</dbReference>
<dbReference type="InterPro" id="IPR000726">
    <property type="entry name" value="Glyco_hydro_19_cat"/>
</dbReference>
<feature type="domain" description="Glycoside hydrolase family 19 catalytic" evidence="2">
    <location>
        <begin position="76"/>
        <end position="188"/>
    </location>
</feature>
<dbReference type="Pfam" id="PF00182">
    <property type="entry name" value="Glyco_hydro_19"/>
    <property type="match status" value="1"/>
</dbReference>
<name>A0A4D6L8V5_VIGUN</name>
<evidence type="ECO:0000313" key="4">
    <source>
        <dbReference type="Proteomes" id="UP000501690"/>
    </source>
</evidence>
<evidence type="ECO:0000313" key="3">
    <source>
        <dbReference type="EMBL" id="QCD84961.1"/>
    </source>
</evidence>
<dbReference type="GO" id="GO:0016998">
    <property type="term" value="P:cell wall macromolecule catabolic process"/>
    <property type="evidence" value="ECO:0007669"/>
    <property type="project" value="InterPro"/>
</dbReference>
<reference evidence="3 4" key="1">
    <citation type="submission" date="2019-04" db="EMBL/GenBank/DDBJ databases">
        <title>An improved genome assembly and genetic linkage map for asparagus bean, Vigna unguiculata ssp. sesquipedialis.</title>
        <authorList>
            <person name="Xia Q."/>
            <person name="Zhang R."/>
            <person name="Dong Y."/>
        </authorList>
    </citation>
    <scope>NUCLEOTIDE SEQUENCE [LARGE SCALE GENOMIC DNA]</scope>
    <source>
        <tissue evidence="3">Leaf</tissue>
    </source>
</reference>
<organism evidence="3 4">
    <name type="scientific">Vigna unguiculata</name>
    <name type="common">Cowpea</name>
    <dbReference type="NCBI Taxonomy" id="3917"/>
    <lineage>
        <taxon>Eukaryota</taxon>
        <taxon>Viridiplantae</taxon>
        <taxon>Streptophyta</taxon>
        <taxon>Embryophyta</taxon>
        <taxon>Tracheophyta</taxon>
        <taxon>Spermatophyta</taxon>
        <taxon>Magnoliopsida</taxon>
        <taxon>eudicotyledons</taxon>
        <taxon>Gunneridae</taxon>
        <taxon>Pentapetalae</taxon>
        <taxon>rosids</taxon>
        <taxon>fabids</taxon>
        <taxon>Fabales</taxon>
        <taxon>Fabaceae</taxon>
        <taxon>Papilionoideae</taxon>
        <taxon>50 kb inversion clade</taxon>
        <taxon>NPAAA clade</taxon>
        <taxon>indigoferoid/millettioid clade</taxon>
        <taxon>Phaseoleae</taxon>
        <taxon>Vigna</taxon>
    </lineage>
</organism>
<dbReference type="PANTHER" id="PTHR22595:SF209">
    <property type="entry name" value="GLYCOSIDE HYDROLASE, FAMILY 19"/>
    <property type="match status" value="1"/>
</dbReference>
<dbReference type="SUPFAM" id="SSF53955">
    <property type="entry name" value="Lysozyme-like"/>
    <property type="match status" value="1"/>
</dbReference>
<sequence>MVAGMAGMRMESLVPRITSCKLRSTFRRVAQGTLETRVRSDFLRSEFEDLLCAVRPCLISLVKTFGFPFSSSHGSCWNYNYGVVGEALKVDLLSHPEYIEQNATLAFQAAIWRWMTPIKKYQPYAHDAFVGNWKPTKNDTMENCVPGFGTTMNILYGDGVCGQGDVDTMNNIVSHYMYYLDLLGVGREEAGPHELLTYVEQVPFNPSSKAVSST</sequence>
<dbReference type="Gramene" id="Vigun03g051900.1.v1.2">
    <property type="protein sequence ID" value="Vigun03g051900.1.v1.2"/>
    <property type="gene ID" value="Vigun03g051900.v1.2"/>
</dbReference>
<keyword evidence="1" id="KW-0147">Chitin-binding</keyword>
<proteinExistence type="predicted"/>
<evidence type="ECO:0000256" key="1">
    <source>
        <dbReference type="ARBA" id="ARBA00022669"/>
    </source>
</evidence>
<evidence type="ECO:0000259" key="2">
    <source>
        <dbReference type="Pfam" id="PF00182"/>
    </source>
</evidence>
<dbReference type="CDD" id="cd00325">
    <property type="entry name" value="chitinase_GH19"/>
    <property type="match status" value="1"/>
</dbReference>
<dbReference type="OrthoDB" id="1655310at2759"/>
<accession>A0A4D6L8V5</accession>
<dbReference type="AlphaFoldDB" id="A0A4D6L8V5"/>
<dbReference type="InterPro" id="IPR023346">
    <property type="entry name" value="Lysozyme-like_dom_sf"/>
</dbReference>
<protein>
    <submittedName>
        <fullName evidence="3">Chitinase</fullName>
    </submittedName>
</protein>
<keyword evidence="4" id="KW-1185">Reference proteome</keyword>